<keyword evidence="2" id="KW-1185">Reference proteome</keyword>
<organism evidence="1 2">
    <name type="scientific">Mycena metata</name>
    <dbReference type="NCBI Taxonomy" id="1033252"/>
    <lineage>
        <taxon>Eukaryota</taxon>
        <taxon>Fungi</taxon>
        <taxon>Dikarya</taxon>
        <taxon>Basidiomycota</taxon>
        <taxon>Agaricomycotina</taxon>
        <taxon>Agaricomycetes</taxon>
        <taxon>Agaricomycetidae</taxon>
        <taxon>Agaricales</taxon>
        <taxon>Marasmiineae</taxon>
        <taxon>Mycenaceae</taxon>
        <taxon>Mycena</taxon>
    </lineage>
</organism>
<dbReference type="AlphaFoldDB" id="A0AAD7M743"/>
<gene>
    <name evidence="1" type="ORF">B0H16DRAFT_1747751</name>
</gene>
<dbReference type="EMBL" id="JARKIB010000492">
    <property type="protein sequence ID" value="KAJ7704176.1"/>
    <property type="molecule type" value="Genomic_DNA"/>
</dbReference>
<accession>A0AAD7M743</accession>
<name>A0AAD7M743_9AGAR</name>
<sequence>MSAPTHADIGARNIKFMRILFATDACELESSESLGMLLPLMRTEPNEPRISVIDYTNGEATPRITLLAEERAADTHRDVRWDDHLARAAASGGRMELRVMIVWDGKRKRRLMFPTRSVSSEVPDELMRISREVPEDTDALDSMKKFLAENGRLLVHQ</sequence>
<comment type="caution">
    <text evidence="1">The sequence shown here is derived from an EMBL/GenBank/DDBJ whole genome shotgun (WGS) entry which is preliminary data.</text>
</comment>
<reference evidence="1" key="1">
    <citation type="submission" date="2023-03" db="EMBL/GenBank/DDBJ databases">
        <title>Massive genome expansion in bonnet fungi (Mycena s.s.) driven by repeated elements and novel gene families across ecological guilds.</title>
        <authorList>
            <consortium name="Lawrence Berkeley National Laboratory"/>
            <person name="Harder C.B."/>
            <person name="Miyauchi S."/>
            <person name="Viragh M."/>
            <person name="Kuo A."/>
            <person name="Thoen E."/>
            <person name="Andreopoulos B."/>
            <person name="Lu D."/>
            <person name="Skrede I."/>
            <person name="Drula E."/>
            <person name="Henrissat B."/>
            <person name="Morin E."/>
            <person name="Kohler A."/>
            <person name="Barry K."/>
            <person name="LaButti K."/>
            <person name="Morin E."/>
            <person name="Salamov A."/>
            <person name="Lipzen A."/>
            <person name="Mereny Z."/>
            <person name="Hegedus B."/>
            <person name="Baldrian P."/>
            <person name="Stursova M."/>
            <person name="Weitz H."/>
            <person name="Taylor A."/>
            <person name="Grigoriev I.V."/>
            <person name="Nagy L.G."/>
            <person name="Martin F."/>
            <person name="Kauserud H."/>
        </authorList>
    </citation>
    <scope>NUCLEOTIDE SEQUENCE</scope>
    <source>
        <strain evidence="1">CBHHK182m</strain>
    </source>
</reference>
<evidence type="ECO:0000313" key="2">
    <source>
        <dbReference type="Proteomes" id="UP001215598"/>
    </source>
</evidence>
<dbReference type="Proteomes" id="UP001215598">
    <property type="component" value="Unassembled WGS sequence"/>
</dbReference>
<protein>
    <submittedName>
        <fullName evidence="1">Uncharacterized protein</fullName>
    </submittedName>
</protein>
<proteinExistence type="predicted"/>
<evidence type="ECO:0000313" key="1">
    <source>
        <dbReference type="EMBL" id="KAJ7704176.1"/>
    </source>
</evidence>